<evidence type="ECO:0000256" key="1">
    <source>
        <dbReference type="ARBA" id="ARBA00007692"/>
    </source>
</evidence>
<comment type="similarity">
    <text evidence="1">Belongs to the mTERF family.</text>
</comment>
<dbReference type="PANTHER" id="PTHR13068">
    <property type="entry name" value="CGI-12 PROTEIN-RELATED"/>
    <property type="match status" value="1"/>
</dbReference>
<reference evidence="4" key="1">
    <citation type="submission" date="2021-01" db="EMBL/GenBank/DDBJ databases">
        <authorList>
            <person name="Corre E."/>
            <person name="Pelletier E."/>
            <person name="Niang G."/>
            <person name="Scheremetjew M."/>
            <person name="Finn R."/>
            <person name="Kale V."/>
            <person name="Holt S."/>
            <person name="Cochrane G."/>
            <person name="Meng A."/>
            <person name="Brown T."/>
            <person name="Cohen L."/>
        </authorList>
    </citation>
    <scope>NUCLEOTIDE SEQUENCE</scope>
    <source>
        <strain evidence="4">CCMP3107</strain>
    </source>
</reference>
<gene>
    <name evidence="3" type="ORF">HAKA00212_LOCUS16603</name>
    <name evidence="4" type="ORF">HAKA00212_LOCUS16608</name>
</gene>
<dbReference type="Gene3D" id="1.25.70.10">
    <property type="entry name" value="Transcription termination factor 3, mitochondrial"/>
    <property type="match status" value="1"/>
</dbReference>
<name>A0A6V1SQM8_HETAK</name>
<evidence type="ECO:0000313" key="3">
    <source>
        <dbReference type="EMBL" id="CAE0637826.1"/>
    </source>
</evidence>
<accession>A0A6V1SQM8</accession>
<dbReference type="EMBL" id="HBIU01036102">
    <property type="protein sequence ID" value="CAE0637826.1"/>
    <property type="molecule type" value="Transcribed_RNA"/>
</dbReference>
<organism evidence="4">
    <name type="scientific">Heterosigma akashiwo</name>
    <name type="common">Chromophytic alga</name>
    <name type="synonym">Heterosigma carterae</name>
    <dbReference type="NCBI Taxonomy" id="2829"/>
    <lineage>
        <taxon>Eukaryota</taxon>
        <taxon>Sar</taxon>
        <taxon>Stramenopiles</taxon>
        <taxon>Ochrophyta</taxon>
        <taxon>Raphidophyceae</taxon>
        <taxon>Chattonellales</taxon>
        <taxon>Chattonellaceae</taxon>
        <taxon>Heterosigma</taxon>
    </lineage>
</organism>
<keyword evidence="2" id="KW-0809">Transit peptide</keyword>
<dbReference type="Pfam" id="PF02536">
    <property type="entry name" value="mTERF"/>
    <property type="match status" value="1"/>
</dbReference>
<dbReference type="EMBL" id="HBIU01036109">
    <property type="protein sequence ID" value="CAE0637831.1"/>
    <property type="molecule type" value="Transcribed_RNA"/>
</dbReference>
<evidence type="ECO:0000256" key="2">
    <source>
        <dbReference type="ARBA" id="ARBA00022946"/>
    </source>
</evidence>
<protein>
    <submittedName>
        <fullName evidence="4">Uncharacterized protein</fullName>
    </submittedName>
</protein>
<dbReference type="GO" id="GO:0003676">
    <property type="term" value="F:nucleic acid binding"/>
    <property type="evidence" value="ECO:0007669"/>
    <property type="project" value="InterPro"/>
</dbReference>
<sequence length="290" mass="32777">MMQTSPGPSSIGGRTYRCLLTSWGLILLIFAVSSTNAFGYFSQASKAAFNHHNGLVIRAGILKAQDSANTNDDPYSKSEWLVAMGFSEADILRMQRKFPNEQVEANLWKTARVLRDEVGLSEKDTNRALLRMVPSLDLSATADLRPKIAFWKQERGVPNEHLHRMVRAFPQMLVCRLEENVRPSVRFLQRELGLSEQETNKVLLTAPSLLSVNSTTNLQPKLDFWRREERGLSAKDVGRMVLRLPSLLTYSMDTNVRRPSVLLLQHELGLFEQDTNKLLLTAPSLLLATR</sequence>
<dbReference type="AlphaFoldDB" id="A0A6V1SQM8"/>
<dbReference type="PANTHER" id="PTHR13068:SF173">
    <property type="entry name" value="EMB|CAB62602.1"/>
    <property type="match status" value="1"/>
</dbReference>
<dbReference type="InterPro" id="IPR003690">
    <property type="entry name" value="MTERF"/>
</dbReference>
<dbReference type="InterPro" id="IPR038538">
    <property type="entry name" value="MTERF_sf"/>
</dbReference>
<evidence type="ECO:0000313" key="4">
    <source>
        <dbReference type="EMBL" id="CAE0637831.1"/>
    </source>
</evidence>
<proteinExistence type="inferred from homology"/>
<dbReference type="SMART" id="SM00733">
    <property type="entry name" value="Mterf"/>
    <property type="match status" value="4"/>
</dbReference>